<reference evidence="1" key="1">
    <citation type="journal article" date="2023" name="Mol. Biol. Evol.">
        <title>Third-Generation Sequencing Reveals the Adaptive Role of the Epigenome in Three Deep-Sea Polychaetes.</title>
        <authorList>
            <person name="Perez M."/>
            <person name="Aroh O."/>
            <person name="Sun Y."/>
            <person name="Lan Y."/>
            <person name="Juniper S.K."/>
            <person name="Young C.R."/>
            <person name="Angers B."/>
            <person name="Qian P.Y."/>
        </authorList>
    </citation>
    <scope>NUCLEOTIDE SEQUENCE</scope>
    <source>
        <strain evidence="1">R07B-5</strain>
    </source>
</reference>
<keyword evidence="2" id="KW-1185">Reference proteome</keyword>
<evidence type="ECO:0008006" key="3">
    <source>
        <dbReference type="Google" id="ProtNLM"/>
    </source>
</evidence>
<sequence length="83" mass="9414">MSTDEEKQTQRTLLRERFLRALTSISEMPTQFVMCNHSQIKAVFSACDVDILHFQVDNLETPLGTQPSALLRTNDIVSFAVDL</sequence>
<dbReference type="PANTHER" id="PTHR14679:SF1">
    <property type="entry name" value="GEM-ASSOCIATED PROTEIN 7"/>
    <property type="match status" value="1"/>
</dbReference>
<dbReference type="Pfam" id="PF11095">
    <property type="entry name" value="Gemin7"/>
    <property type="match status" value="1"/>
</dbReference>
<dbReference type="AlphaFoldDB" id="A0AAD9PAV4"/>
<organism evidence="1 2">
    <name type="scientific">Ridgeia piscesae</name>
    <name type="common">Tubeworm</name>
    <dbReference type="NCBI Taxonomy" id="27915"/>
    <lineage>
        <taxon>Eukaryota</taxon>
        <taxon>Metazoa</taxon>
        <taxon>Spiralia</taxon>
        <taxon>Lophotrochozoa</taxon>
        <taxon>Annelida</taxon>
        <taxon>Polychaeta</taxon>
        <taxon>Sedentaria</taxon>
        <taxon>Canalipalpata</taxon>
        <taxon>Sabellida</taxon>
        <taxon>Siboglinidae</taxon>
        <taxon>Ridgeia</taxon>
    </lineage>
</organism>
<dbReference type="EMBL" id="JAODUO010000053">
    <property type="protein sequence ID" value="KAK2191429.1"/>
    <property type="molecule type" value="Genomic_DNA"/>
</dbReference>
<proteinExistence type="predicted"/>
<dbReference type="Proteomes" id="UP001209878">
    <property type="component" value="Unassembled WGS sequence"/>
</dbReference>
<dbReference type="GO" id="GO:0000387">
    <property type="term" value="P:spliceosomal snRNP assembly"/>
    <property type="evidence" value="ECO:0007669"/>
    <property type="project" value="TreeGrafter"/>
</dbReference>
<accession>A0AAD9PAV4</accession>
<dbReference type="InterPro" id="IPR020338">
    <property type="entry name" value="SMN_gemin7"/>
</dbReference>
<comment type="caution">
    <text evidence="1">The sequence shown here is derived from an EMBL/GenBank/DDBJ whole genome shotgun (WGS) entry which is preliminary data.</text>
</comment>
<dbReference type="PANTHER" id="PTHR14679">
    <property type="entry name" value="GEM-ASSOCIATED PROTEIN 7"/>
    <property type="match status" value="1"/>
</dbReference>
<name>A0AAD9PAV4_RIDPI</name>
<evidence type="ECO:0000313" key="2">
    <source>
        <dbReference type="Proteomes" id="UP001209878"/>
    </source>
</evidence>
<gene>
    <name evidence="1" type="ORF">NP493_53g12001</name>
</gene>
<evidence type="ECO:0000313" key="1">
    <source>
        <dbReference type="EMBL" id="KAK2191429.1"/>
    </source>
</evidence>
<protein>
    <recommendedName>
        <fullName evidence="3">Gem-associated protein 7</fullName>
    </recommendedName>
</protein>
<dbReference type="Gene3D" id="2.30.30.100">
    <property type="match status" value="1"/>
</dbReference>
<dbReference type="GO" id="GO:0034719">
    <property type="term" value="C:SMN-Sm protein complex"/>
    <property type="evidence" value="ECO:0007669"/>
    <property type="project" value="InterPro"/>
</dbReference>